<evidence type="ECO:0000259" key="3">
    <source>
        <dbReference type="Pfam" id="PF03446"/>
    </source>
</evidence>
<dbReference type="Pfam" id="PF03446">
    <property type="entry name" value="NAD_binding_2"/>
    <property type="match status" value="1"/>
</dbReference>
<feature type="domain" description="6-phosphogluconate dehydrogenase NADP-binding" evidence="3">
    <location>
        <begin position="15"/>
        <end position="174"/>
    </location>
</feature>
<dbReference type="Pfam" id="PF14833">
    <property type="entry name" value="NAD_binding_11"/>
    <property type="match status" value="1"/>
</dbReference>
<dbReference type="RefSeq" id="WP_340359558.1">
    <property type="nucleotide sequence ID" value="NZ_JBBKZU010000012.1"/>
</dbReference>
<keyword evidence="2" id="KW-0520">NAD</keyword>
<dbReference type="SUPFAM" id="SSF48179">
    <property type="entry name" value="6-phosphogluconate dehydrogenase C-terminal domain-like"/>
    <property type="match status" value="1"/>
</dbReference>
<keyword evidence="1 5" id="KW-0560">Oxidoreductase</keyword>
<evidence type="ECO:0000259" key="4">
    <source>
        <dbReference type="Pfam" id="PF14833"/>
    </source>
</evidence>
<dbReference type="InterPro" id="IPR036291">
    <property type="entry name" value="NAD(P)-bd_dom_sf"/>
</dbReference>
<accession>A0ABU8VL00</accession>
<keyword evidence="6" id="KW-1185">Reference proteome</keyword>
<dbReference type="Gene3D" id="3.40.50.720">
    <property type="entry name" value="NAD(P)-binding Rossmann-like Domain"/>
    <property type="match status" value="1"/>
</dbReference>
<dbReference type="EMBL" id="JBBKZU010000012">
    <property type="protein sequence ID" value="MEJ8814327.1"/>
    <property type="molecule type" value="Genomic_DNA"/>
</dbReference>
<feature type="domain" description="3-hydroxyisobutyrate dehydrogenase-like NAD-binding" evidence="4">
    <location>
        <begin position="177"/>
        <end position="296"/>
    </location>
</feature>
<dbReference type="InterPro" id="IPR002204">
    <property type="entry name" value="3-OH-isobutyrate_DH-rel_CS"/>
</dbReference>
<protein>
    <submittedName>
        <fullName evidence="5">NAD(P)-dependent oxidoreductase</fullName>
        <ecNumber evidence="5">1.1.-.-</ecNumber>
    </submittedName>
</protein>
<dbReference type="Proteomes" id="UP001365846">
    <property type="component" value="Unassembled WGS sequence"/>
</dbReference>
<dbReference type="SUPFAM" id="SSF51735">
    <property type="entry name" value="NAD(P)-binding Rossmann-fold domains"/>
    <property type="match status" value="1"/>
</dbReference>
<dbReference type="InterPro" id="IPR015815">
    <property type="entry name" value="HIBADH-related"/>
</dbReference>
<dbReference type="GO" id="GO:0016491">
    <property type="term" value="F:oxidoreductase activity"/>
    <property type="evidence" value="ECO:0007669"/>
    <property type="project" value="UniProtKB-KW"/>
</dbReference>
<dbReference type="InterPro" id="IPR008927">
    <property type="entry name" value="6-PGluconate_DH-like_C_sf"/>
</dbReference>
<dbReference type="InterPro" id="IPR029154">
    <property type="entry name" value="HIBADH-like_NADP-bd"/>
</dbReference>
<name>A0ABU8VL00_9BURK</name>
<dbReference type="InterPro" id="IPR006115">
    <property type="entry name" value="6PGDH_NADP-bd"/>
</dbReference>
<reference evidence="5 6" key="1">
    <citation type="submission" date="2024-03" db="EMBL/GenBank/DDBJ databases">
        <title>Novel species of the genus Variovorax.</title>
        <authorList>
            <person name="Liu Q."/>
            <person name="Xin Y.-H."/>
        </authorList>
    </citation>
    <scope>NUCLEOTIDE SEQUENCE [LARGE SCALE GENOMIC DNA]</scope>
    <source>
        <strain evidence="5 6">KACC 18899</strain>
    </source>
</reference>
<organism evidence="5 6">
    <name type="scientific">Variovorax ureilyticus</name>
    <dbReference type="NCBI Taxonomy" id="1836198"/>
    <lineage>
        <taxon>Bacteria</taxon>
        <taxon>Pseudomonadati</taxon>
        <taxon>Pseudomonadota</taxon>
        <taxon>Betaproteobacteria</taxon>
        <taxon>Burkholderiales</taxon>
        <taxon>Comamonadaceae</taxon>
        <taxon>Variovorax</taxon>
    </lineage>
</organism>
<evidence type="ECO:0000313" key="5">
    <source>
        <dbReference type="EMBL" id="MEJ8814327.1"/>
    </source>
</evidence>
<dbReference type="Gene3D" id="1.10.1040.10">
    <property type="entry name" value="N-(1-d-carboxylethyl)-l-norvaline Dehydrogenase, domain 2"/>
    <property type="match status" value="1"/>
</dbReference>
<evidence type="ECO:0000313" key="6">
    <source>
        <dbReference type="Proteomes" id="UP001365846"/>
    </source>
</evidence>
<dbReference type="PANTHER" id="PTHR22981:SF7">
    <property type="entry name" value="3-HYDROXYISOBUTYRATE DEHYDROGENASE, MITOCHONDRIAL"/>
    <property type="match status" value="1"/>
</dbReference>
<proteinExistence type="predicted"/>
<dbReference type="InterPro" id="IPR013328">
    <property type="entry name" value="6PGD_dom2"/>
</dbReference>
<gene>
    <name evidence="5" type="ORF">WKW77_24800</name>
</gene>
<sequence>MTPTQPNLEDIFMKTIGVIGLGNMGRGMALSLQRGGYEVVGTDASSETRASLAAEGVTVVDTVAEVMAKVELVVLSLPTAAIVSEVVAGKGGIIENAKKGVIVVDTSTSHPDTTRALAKQLHAVGMRMMDAPVSGGPKGAITGTMAMVIGASDEDFAEAEPVLKAMSAKRVHIGGVGAGHVAKIANNLFTASHLLVAGEVTRMAAAAGVPVERLLQGINAGSGRSFVTEHSFPTWVMNGKFDSGFTMKLMRKDVRLSQELTSAVGLDLPLTKRVAELWAESSQTIGDAEDFNRIVELGTRESKAAA</sequence>
<dbReference type="PROSITE" id="PS00895">
    <property type="entry name" value="3_HYDROXYISOBUT_DH"/>
    <property type="match status" value="1"/>
</dbReference>
<dbReference type="EC" id="1.1.-.-" evidence="5"/>
<dbReference type="PANTHER" id="PTHR22981">
    <property type="entry name" value="3-HYDROXYISOBUTYRATE DEHYDROGENASE-RELATED"/>
    <property type="match status" value="1"/>
</dbReference>
<dbReference type="PIRSF" id="PIRSF000103">
    <property type="entry name" value="HIBADH"/>
    <property type="match status" value="1"/>
</dbReference>
<evidence type="ECO:0000256" key="1">
    <source>
        <dbReference type="ARBA" id="ARBA00023002"/>
    </source>
</evidence>
<evidence type="ECO:0000256" key="2">
    <source>
        <dbReference type="ARBA" id="ARBA00023027"/>
    </source>
</evidence>
<comment type="caution">
    <text evidence="5">The sequence shown here is derived from an EMBL/GenBank/DDBJ whole genome shotgun (WGS) entry which is preliminary data.</text>
</comment>